<dbReference type="GO" id="GO:0017004">
    <property type="term" value="P:cytochrome complex assembly"/>
    <property type="evidence" value="ECO:0007669"/>
    <property type="project" value="UniProtKB-KW"/>
</dbReference>
<dbReference type="InterPro" id="IPR013740">
    <property type="entry name" value="Redoxin"/>
</dbReference>
<evidence type="ECO:0000256" key="3">
    <source>
        <dbReference type="SAM" id="SignalP"/>
    </source>
</evidence>
<dbReference type="PROSITE" id="PS51257">
    <property type="entry name" value="PROKAR_LIPOPROTEIN"/>
    <property type="match status" value="1"/>
</dbReference>
<dbReference type="SUPFAM" id="SSF52833">
    <property type="entry name" value="Thioredoxin-like"/>
    <property type="match status" value="1"/>
</dbReference>
<dbReference type="PROSITE" id="PS00194">
    <property type="entry name" value="THIOREDOXIN_1"/>
    <property type="match status" value="1"/>
</dbReference>
<proteinExistence type="predicted"/>
<protein>
    <submittedName>
        <fullName evidence="5">Redoxin family protein</fullName>
    </submittedName>
</protein>
<dbReference type="Gene3D" id="3.40.30.10">
    <property type="entry name" value="Glutaredoxin"/>
    <property type="match status" value="1"/>
</dbReference>
<evidence type="ECO:0000313" key="6">
    <source>
        <dbReference type="Proteomes" id="UP000005481"/>
    </source>
</evidence>
<comment type="caution">
    <text evidence="5">The sequence shown here is derived from an EMBL/GenBank/DDBJ whole genome shotgun (WGS) entry which is preliminary data.</text>
</comment>
<dbReference type="EMBL" id="AGCJ01000007">
    <property type="protein sequence ID" value="EHM43519.1"/>
    <property type="molecule type" value="Genomic_DNA"/>
</dbReference>
<dbReference type="InterPro" id="IPR036249">
    <property type="entry name" value="Thioredoxin-like_sf"/>
</dbReference>
<dbReference type="HOGENOM" id="CLU_042529_11_0_9"/>
<dbReference type="GO" id="GO:0030313">
    <property type="term" value="C:cell envelope"/>
    <property type="evidence" value="ECO:0007669"/>
    <property type="project" value="UniProtKB-SubCell"/>
</dbReference>
<feature type="chain" id="PRO_5003528991" evidence="3">
    <location>
        <begin position="25"/>
        <end position="182"/>
    </location>
</feature>
<evidence type="ECO:0000256" key="1">
    <source>
        <dbReference type="ARBA" id="ARBA00004196"/>
    </source>
</evidence>
<dbReference type="Pfam" id="PF08534">
    <property type="entry name" value="Redoxin"/>
    <property type="match status" value="1"/>
</dbReference>
<dbReference type="PANTHER" id="PTHR42852">
    <property type="entry name" value="THIOL:DISULFIDE INTERCHANGE PROTEIN DSBE"/>
    <property type="match status" value="1"/>
</dbReference>
<accession>G9YEV8</accession>
<dbReference type="GO" id="GO:0016491">
    <property type="term" value="F:oxidoreductase activity"/>
    <property type="evidence" value="ECO:0007669"/>
    <property type="project" value="InterPro"/>
</dbReference>
<keyword evidence="2" id="KW-0201">Cytochrome c-type biogenesis</keyword>
<dbReference type="eggNOG" id="COG0526">
    <property type="taxonomic scope" value="Bacteria"/>
</dbReference>
<feature type="signal peptide" evidence="3">
    <location>
        <begin position="1"/>
        <end position="24"/>
    </location>
</feature>
<keyword evidence="6" id="KW-1185">Reference proteome</keyword>
<gene>
    <name evidence="5" type="ORF">HMPREF0080_00168</name>
</gene>
<dbReference type="Proteomes" id="UP000005481">
    <property type="component" value="Unassembled WGS sequence"/>
</dbReference>
<comment type="subcellular location">
    <subcellularLocation>
        <location evidence="1">Cell envelope</location>
    </subcellularLocation>
</comment>
<feature type="domain" description="Thioredoxin" evidence="4">
    <location>
        <begin position="43"/>
        <end position="181"/>
    </location>
</feature>
<dbReference type="InterPro" id="IPR050553">
    <property type="entry name" value="Thioredoxin_ResA/DsbE_sf"/>
</dbReference>
<keyword evidence="3" id="KW-0732">Signal</keyword>
<evidence type="ECO:0000259" key="4">
    <source>
        <dbReference type="PROSITE" id="PS51352"/>
    </source>
</evidence>
<dbReference type="STRING" id="861450.HMPREF0080_00168"/>
<reference evidence="5 6" key="1">
    <citation type="submission" date="2011-08" db="EMBL/GenBank/DDBJ databases">
        <authorList>
            <person name="Weinstock G."/>
            <person name="Sodergren E."/>
            <person name="Clifton S."/>
            <person name="Fulton L."/>
            <person name="Fulton B."/>
            <person name="Courtney L."/>
            <person name="Fronick C."/>
            <person name="Harrison M."/>
            <person name="Strong C."/>
            <person name="Farmer C."/>
            <person name="Delahaunty K."/>
            <person name="Markovic C."/>
            <person name="Hall O."/>
            <person name="Minx P."/>
            <person name="Tomlinson C."/>
            <person name="Mitreva M."/>
            <person name="Hou S."/>
            <person name="Chen J."/>
            <person name="Wollam A."/>
            <person name="Pepin K.H."/>
            <person name="Johnson M."/>
            <person name="Bhonagiri V."/>
            <person name="Zhang X."/>
            <person name="Suruliraj S."/>
            <person name="Warren W."/>
            <person name="Chinwalla A."/>
            <person name="Mardis E.R."/>
            <person name="Wilson R.K."/>
        </authorList>
    </citation>
    <scope>NUCLEOTIDE SEQUENCE [LARGE SCALE GENOMIC DNA]</scope>
    <source>
        <strain evidence="5 6">F0357</strain>
    </source>
</reference>
<organism evidence="5 6">
    <name type="scientific">Anaeroglobus geminatus F0357</name>
    <dbReference type="NCBI Taxonomy" id="861450"/>
    <lineage>
        <taxon>Bacteria</taxon>
        <taxon>Bacillati</taxon>
        <taxon>Bacillota</taxon>
        <taxon>Negativicutes</taxon>
        <taxon>Veillonellales</taxon>
        <taxon>Veillonellaceae</taxon>
        <taxon>Anaeroglobus</taxon>
    </lineage>
</organism>
<dbReference type="CDD" id="cd02966">
    <property type="entry name" value="TlpA_like_family"/>
    <property type="match status" value="1"/>
</dbReference>
<evidence type="ECO:0000313" key="5">
    <source>
        <dbReference type="EMBL" id="EHM43519.1"/>
    </source>
</evidence>
<name>G9YEV8_9FIRM</name>
<dbReference type="InterPro" id="IPR017937">
    <property type="entry name" value="Thioredoxin_CS"/>
</dbReference>
<dbReference type="PROSITE" id="PS51352">
    <property type="entry name" value="THIOREDOXIN_2"/>
    <property type="match status" value="1"/>
</dbReference>
<dbReference type="PANTHER" id="PTHR42852:SF17">
    <property type="entry name" value="THIOREDOXIN-LIKE PROTEIN HI_1115"/>
    <property type="match status" value="1"/>
</dbReference>
<dbReference type="AlphaFoldDB" id="G9YEV8"/>
<sequence length="182" mass="20476">MKMFKKYILAMAACCFIFVLSACGAEQKAETEVRQQAVQTEQIQVGEMAPDIELTGLDGKILRLSELYGHGPVFINFWASWCPPCVQEMPDIQKAYEGHNGDIQFVAVDMDQKKEDGQAFWQKGKFTVPMYRSNIRDVTRAYQITGIPLSVLIDKGGKIVNMRLGSMSGEDVEKFLQPVSNR</sequence>
<dbReference type="InterPro" id="IPR013766">
    <property type="entry name" value="Thioredoxin_domain"/>
</dbReference>
<evidence type="ECO:0000256" key="2">
    <source>
        <dbReference type="ARBA" id="ARBA00022748"/>
    </source>
</evidence>